<organism evidence="1">
    <name type="scientific">mine drainage metagenome</name>
    <dbReference type="NCBI Taxonomy" id="410659"/>
    <lineage>
        <taxon>unclassified sequences</taxon>
        <taxon>metagenomes</taxon>
        <taxon>ecological metagenomes</taxon>
    </lineage>
</organism>
<protein>
    <submittedName>
        <fullName evidence="1">Uncharacterized protein</fullName>
    </submittedName>
</protein>
<dbReference type="Pfam" id="PF05137">
    <property type="entry name" value="PilN"/>
    <property type="match status" value="1"/>
</dbReference>
<proteinExistence type="predicted"/>
<evidence type="ECO:0000313" key="1">
    <source>
        <dbReference type="EMBL" id="CBH74709.1"/>
    </source>
</evidence>
<name>E6PE24_9ZZZZ</name>
<dbReference type="AlphaFoldDB" id="E6PE24"/>
<gene>
    <name evidence="1" type="ORF">CARN1_1812</name>
</gene>
<accession>E6PE24</accession>
<comment type="caution">
    <text evidence="1">The sequence shown here is derived from an EMBL/GenBank/DDBJ whole genome shotgun (WGS) entry which is preliminary data.</text>
</comment>
<dbReference type="InterPro" id="IPR007813">
    <property type="entry name" value="PilN"/>
</dbReference>
<dbReference type="EMBL" id="CABL01000002">
    <property type="protein sequence ID" value="CBH74709.1"/>
    <property type="molecule type" value="Genomic_DNA"/>
</dbReference>
<sequence>MNLLASPWSELVERTAIVLGKKSLRTPLVALVASMLLATIGNSTIAAQVAQASQNEAIVSGERAALDRELVAAHVRERRLKSDIALVRRIAAIERNDRRMLESVAAVANATPKSVWFVALTIDRRTLTIQAKTDSFAAITTMLRATSQQHLPLLPRVRSVLRSADVVHPILAFTMEIQQTPRAVDRGLHDRT</sequence>
<reference evidence="1" key="1">
    <citation type="submission" date="2009-10" db="EMBL/GenBank/DDBJ databases">
        <title>Diversity of trophic interactions inside an arsenic-rich microbial ecosystem.</title>
        <authorList>
            <person name="Bertin P.N."/>
            <person name="Heinrich-Salmeron A."/>
            <person name="Pelletier E."/>
            <person name="Goulhen-Chollet F."/>
            <person name="Arsene-Ploetze F."/>
            <person name="Gallien S."/>
            <person name="Calteau A."/>
            <person name="Vallenet D."/>
            <person name="Casiot C."/>
            <person name="Chane-Woon-Ming B."/>
            <person name="Giloteaux L."/>
            <person name="Barakat M."/>
            <person name="Bonnefoy V."/>
            <person name="Bruneel O."/>
            <person name="Chandler M."/>
            <person name="Cleiss J."/>
            <person name="Duran R."/>
            <person name="Elbaz-Poulichet F."/>
            <person name="Fonknechten N."/>
            <person name="Lauga B."/>
            <person name="Mornico D."/>
            <person name="Ortet P."/>
            <person name="Schaeffer C."/>
            <person name="Siguier P."/>
            <person name="Alexander Thil Smith A."/>
            <person name="Van Dorsselaer A."/>
            <person name="Weissenbach J."/>
            <person name="Medigue C."/>
            <person name="Le Paslier D."/>
        </authorList>
    </citation>
    <scope>NUCLEOTIDE SEQUENCE</scope>
</reference>